<dbReference type="Proteomes" id="UP000729402">
    <property type="component" value="Unassembled WGS sequence"/>
</dbReference>
<evidence type="ECO:0000313" key="2">
    <source>
        <dbReference type="Proteomes" id="UP000729402"/>
    </source>
</evidence>
<evidence type="ECO:0000313" key="1">
    <source>
        <dbReference type="EMBL" id="KAG8044016.1"/>
    </source>
</evidence>
<protein>
    <submittedName>
        <fullName evidence="1">Uncharacterized protein</fullName>
    </submittedName>
</protein>
<sequence>MYGAREETCSIFDQIVSPQWRPVACELSKRAWNLRVIRVSLLASAAFLQEPQTLYISVAATGLHRKKMDCSAEQNVSLELYKDLTVPKGRPTGTKNDVLIAVSGRN</sequence>
<proteinExistence type="predicted"/>
<name>A0A8J5RMG3_ZIZPA</name>
<reference evidence="1" key="1">
    <citation type="journal article" date="2021" name="bioRxiv">
        <title>Whole Genome Assembly and Annotation of Northern Wild Rice, Zizania palustris L., Supports a Whole Genome Duplication in the Zizania Genus.</title>
        <authorList>
            <person name="Haas M."/>
            <person name="Kono T."/>
            <person name="Macchietto M."/>
            <person name="Millas R."/>
            <person name="McGilp L."/>
            <person name="Shao M."/>
            <person name="Duquette J."/>
            <person name="Hirsch C.N."/>
            <person name="Kimball J."/>
        </authorList>
    </citation>
    <scope>NUCLEOTIDE SEQUENCE</scope>
    <source>
        <tissue evidence="1">Fresh leaf tissue</tissue>
    </source>
</reference>
<organism evidence="1 2">
    <name type="scientific">Zizania palustris</name>
    <name type="common">Northern wild rice</name>
    <dbReference type="NCBI Taxonomy" id="103762"/>
    <lineage>
        <taxon>Eukaryota</taxon>
        <taxon>Viridiplantae</taxon>
        <taxon>Streptophyta</taxon>
        <taxon>Embryophyta</taxon>
        <taxon>Tracheophyta</taxon>
        <taxon>Spermatophyta</taxon>
        <taxon>Magnoliopsida</taxon>
        <taxon>Liliopsida</taxon>
        <taxon>Poales</taxon>
        <taxon>Poaceae</taxon>
        <taxon>BOP clade</taxon>
        <taxon>Oryzoideae</taxon>
        <taxon>Oryzeae</taxon>
        <taxon>Zizaniinae</taxon>
        <taxon>Zizania</taxon>
    </lineage>
</organism>
<accession>A0A8J5RMG3</accession>
<keyword evidence="2" id="KW-1185">Reference proteome</keyword>
<dbReference type="AlphaFoldDB" id="A0A8J5RMG3"/>
<reference evidence="1" key="2">
    <citation type="submission" date="2021-02" db="EMBL/GenBank/DDBJ databases">
        <authorList>
            <person name="Kimball J.A."/>
            <person name="Haas M.W."/>
            <person name="Macchietto M."/>
            <person name="Kono T."/>
            <person name="Duquette J."/>
            <person name="Shao M."/>
        </authorList>
    </citation>
    <scope>NUCLEOTIDE SEQUENCE</scope>
    <source>
        <tissue evidence="1">Fresh leaf tissue</tissue>
    </source>
</reference>
<gene>
    <name evidence="1" type="ORF">GUJ93_ZPchr0458g22582</name>
</gene>
<comment type="caution">
    <text evidence="1">The sequence shown here is derived from an EMBL/GenBank/DDBJ whole genome shotgun (WGS) entry which is preliminary data.</text>
</comment>
<dbReference type="EMBL" id="JAAALK010000953">
    <property type="protein sequence ID" value="KAG8044016.1"/>
    <property type="molecule type" value="Genomic_DNA"/>
</dbReference>